<dbReference type="Proteomes" id="UP001596098">
    <property type="component" value="Unassembled WGS sequence"/>
</dbReference>
<evidence type="ECO:0000313" key="2">
    <source>
        <dbReference type="Proteomes" id="UP001596098"/>
    </source>
</evidence>
<accession>A0ABW1QX94</accession>
<gene>
    <name evidence="1" type="ORF">ACFPWU_10890</name>
</gene>
<reference evidence="2" key="1">
    <citation type="journal article" date="2019" name="Int. J. Syst. Evol. Microbiol.">
        <title>The Global Catalogue of Microorganisms (GCM) 10K type strain sequencing project: providing services to taxonomists for standard genome sequencing and annotation.</title>
        <authorList>
            <consortium name="The Broad Institute Genomics Platform"/>
            <consortium name="The Broad Institute Genome Sequencing Center for Infectious Disease"/>
            <person name="Wu L."/>
            <person name="Ma J."/>
        </authorList>
    </citation>
    <scope>NUCLEOTIDE SEQUENCE [LARGE SCALE GENOMIC DNA]</scope>
    <source>
        <strain evidence="2">DFY28</strain>
    </source>
</reference>
<proteinExistence type="predicted"/>
<name>A0ABW1QX94_9ACTN</name>
<organism evidence="1 2">
    <name type="scientific">Nocardioides yefusunii</name>
    <dbReference type="NCBI Taxonomy" id="2500546"/>
    <lineage>
        <taxon>Bacteria</taxon>
        <taxon>Bacillati</taxon>
        <taxon>Actinomycetota</taxon>
        <taxon>Actinomycetes</taxon>
        <taxon>Propionibacteriales</taxon>
        <taxon>Nocardioidaceae</taxon>
        <taxon>Nocardioides</taxon>
    </lineage>
</organism>
<comment type="caution">
    <text evidence="1">The sequence shown here is derived from an EMBL/GenBank/DDBJ whole genome shotgun (WGS) entry which is preliminary data.</text>
</comment>
<keyword evidence="2" id="KW-1185">Reference proteome</keyword>
<dbReference type="RefSeq" id="WP_128221646.1">
    <property type="nucleotide sequence ID" value="NZ_CP034929.1"/>
</dbReference>
<sequence>METTRDAAADMTRTLDEQMARAEAAVVRARAHADRITRLRGRGSYRGVHVIVDAGGMLTDIRFDDATRGTAPATLAHAVQFALRAALTDVMAAARAVTVETWGEDDPVVLSSLDDMAARFGIERANGQGAS</sequence>
<dbReference type="EMBL" id="JBHSQI010000005">
    <property type="protein sequence ID" value="MFC6154162.1"/>
    <property type="molecule type" value="Genomic_DNA"/>
</dbReference>
<evidence type="ECO:0008006" key="3">
    <source>
        <dbReference type="Google" id="ProtNLM"/>
    </source>
</evidence>
<evidence type="ECO:0000313" key="1">
    <source>
        <dbReference type="EMBL" id="MFC6154162.1"/>
    </source>
</evidence>
<protein>
    <recommendedName>
        <fullName evidence="3">YbaB/EbfC DNA-binding family protein</fullName>
    </recommendedName>
</protein>